<dbReference type="AlphaFoldDB" id="A0A0D2L789"/>
<keyword evidence="4" id="KW-1185">Reference proteome</keyword>
<feature type="compositionally biased region" description="Basic and acidic residues" evidence="1">
    <location>
        <begin position="102"/>
        <end position="111"/>
    </location>
</feature>
<evidence type="ECO:0000313" key="3">
    <source>
        <dbReference type="EMBL" id="KIZ02694.1"/>
    </source>
</evidence>
<feature type="region of interest" description="Disordered" evidence="1">
    <location>
        <begin position="550"/>
        <end position="574"/>
    </location>
</feature>
<dbReference type="EMBL" id="KK100995">
    <property type="protein sequence ID" value="KIZ02694.1"/>
    <property type="molecule type" value="Genomic_DNA"/>
</dbReference>
<feature type="compositionally biased region" description="Low complexity" evidence="1">
    <location>
        <begin position="58"/>
        <end position="69"/>
    </location>
</feature>
<feature type="region of interest" description="Disordered" evidence="1">
    <location>
        <begin position="487"/>
        <end position="530"/>
    </location>
</feature>
<dbReference type="Proteomes" id="UP000054498">
    <property type="component" value="Unassembled WGS sequence"/>
</dbReference>
<feature type="compositionally biased region" description="Low complexity" evidence="1">
    <location>
        <begin position="555"/>
        <end position="568"/>
    </location>
</feature>
<feature type="compositionally biased region" description="Low complexity" evidence="1">
    <location>
        <begin position="249"/>
        <end position="263"/>
    </location>
</feature>
<dbReference type="GeneID" id="25738142"/>
<feature type="region of interest" description="Disordered" evidence="1">
    <location>
        <begin position="240"/>
        <end position="283"/>
    </location>
</feature>
<accession>A0A0D2L789</accession>
<dbReference type="RefSeq" id="XP_013901713.1">
    <property type="nucleotide sequence ID" value="XM_014046259.1"/>
</dbReference>
<feature type="compositionally biased region" description="Low complexity" evidence="1">
    <location>
        <begin position="518"/>
        <end position="530"/>
    </location>
</feature>
<feature type="region of interest" description="Disordered" evidence="1">
    <location>
        <begin position="47"/>
        <end position="131"/>
    </location>
</feature>
<protein>
    <submittedName>
        <fullName evidence="3">Uncharacterized protein</fullName>
    </submittedName>
</protein>
<keyword evidence="2" id="KW-0472">Membrane</keyword>
<name>A0A0D2L789_9CHLO</name>
<evidence type="ECO:0000313" key="4">
    <source>
        <dbReference type="Proteomes" id="UP000054498"/>
    </source>
</evidence>
<feature type="region of interest" description="Disordered" evidence="1">
    <location>
        <begin position="952"/>
        <end position="996"/>
    </location>
</feature>
<proteinExistence type="predicted"/>
<feature type="transmembrane region" description="Helical" evidence="2">
    <location>
        <begin position="1067"/>
        <end position="1087"/>
    </location>
</feature>
<feature type="region of interest" description="Disordered" evidence="1">
    <location>
        <begin position="862"/>
        <end position="897"/>
    </location>
</feature>
<evidence type="ECO:0000256" key="1">
    <source>
        <dbReference type="SAM" id="MobiDB-lite"/>
    </source>
</evidence>
<gene>
    <name evidence="3" type="ORF">MNEG_5265</name>
</gene>
<keyword evidence="2" id="KW-1133">Transmembrane helix</keyword>
<feature type="compositionally biased region" description="Basic and acidic residues" evidence="1">
    <location>
        <begin position="978"/>
        <end position="987"/>
    </location>
</feature>
<feature type="compositionally biased region" description="Low complexity" evidence="1">
    <location>
        <begin position="968"/>
        <end position="977"/>
    </location>
</feature>
<evidence type="ECO:0000256" key="2">
    <source>
        <dbReference type="SAM" id="Phobius"/>
    </source>
</evidence>
<sequence>MPPTVDAANKADTAIGAATAHPLLSTAPHVLQAAHAVITAAAAATTSPQLAPPPCSEAAAAVDAPQRAAPGRSPTAGRSSKIPTHGPTKAADSRGPPGSKPDPSRGARAADEEAAADGADGAGPLPPTPEAATAAVAGDACAGPCGVAGDSTAMKELPGANASAPPNNKKPDKHRRPSDGGADGPATPTFAAAPRSLAPCISWGSAAGRLGSAGAPSSRLGSGPGSACCLGSSGGAGDESGVAMPADVAGMPSEAPASSSGPAVQAETPTSHEAQCEAGAGYTSPSSGMWDGLELGAGWQAFQPAAPPCAPKAVSRCTSPFAAAAVGSAWACGDPFDGAADEACGAPSGWAPSGGSGSRFEGLGAVHTSGCEGEKPPQEGFSGLGAGLFTGLDAATFGYDLGGTGAPAAPSSFTAAGDDYARPDPLASGATPDHWVFGPPAAAPAPEAGLAPGFAAFDGACYVPEPLPTTTHANPWVFGAPCAAPAPESGSDPGFTAHDGTCHSPEPLPNTAHGNPWAFDPPVAAAAPDAAPAPDFAAGAVFTNMPDPWAPAFQEAASPGPEAAPGPGLFQPLGGESPLRAESLIVRLSSKGFALDPVGFLAARDELLTPWAPQRPTLKPMEGRPLLRAGSGLVGRAFVEPITDEALAALVDGLRRGGGCDVAAVLAAAGNYSGVFDAICVVSALAPQQLAPAWGAAGVLIRDALPLAFAGTGLVCADLPAGASAADVAWRLAGVRGTAEAAALAAGTCVPWLQPEVGQAAAAALAGYAPDPQEQEALWDMARTAGRKLRDSAPDALLPAQLLRLLSWAADCACDAERAVRLASARQQAGREEVARQALAAMPADARAEFWRHFNQVVQAAQQQAAEQSAQPQPAAEAGPAGAQQPRGRGAQRGAAGPMVVVQEDEGAEAGAGRLPFGAAGGCAQPMKLRRPARLAIAGPGARLLLTGPAAAAGGAPQHMQPQPSRGASEAAAQPAALEDRETDSHHQGSAIAAGGATPAGGVELAASAGLAAAAGSGFGQEQGGGVRLSSRAPSGDEGAAIAAAAAAAAAAEALAEARRRSRRSTLARWGGGTAAAFCCGALLALCRARRR</sequence>
<keyword evidence="2" id="KW-0812">Transmembrane</keyword>
<reference evidence="3 4" key="1">
    <citation type="journal article" date="2013" name="BMC Genomics">
        <title>Reconstruction of the lipid metabolism for the microalga Monoraphidium neglectum from its genome sequence reveals characteristics suitable for biofuel production.</title>
        <authorList>
            <person name="Bogen C."/>
            <person name="Al-Dilaimi A."/>
            <person name="Albersmeier A."/>
            <person name="Wichmann J."/>
            <person name="Grundmann M."/>
            <person name="Rupp O."/>
            <person name="Lauersen K.J."/>
            <person name="Blifernez-Klassen O."/>
            <person name="Kalinowski J."/>
            <person name="Goesmann A."/>
            <person name="Mussgnug J.H."/>
            <person name="Kruse O."/>
        </authorList>
    </citation>
    <scope>NUCLEOTIDE SEQUENCE [LARGE SCALE GENOMIC DNA]</scope>
    <source>
        <strain evidence="3 4">SAG 48.87</strain>
    </source>
</reference>
<organism evidence="3 4">
    <name type="scientific">Monoraphidium neglectum</name>
    <dbReference type="NCBI Taxonomy" id="145388"/>
    <lineage>
        <taxon>Eukaryota</taxon>
        <taxon>Viridiplantae</taxon>
        <taxon>Chlorophyta</taxon>
        <taxon>core chlorophytes</taxon>
        <taxon>Chlorophyceae</taxon>
        <taxon>CS clade</taxon>
        <taxon>Sphaeropleales</taxon>
        <taxon>Selenastraceae</taxon>
        <taxon>Monoraphidium</taxon>
    </lineage>
</organism>
<dbReference type="KEGG" id="mng:MNEG_5265"/>
<feature type="region of interest" description="Disordered" evidence="1">
    <location>
        <begin position="154"/>
        <end position="192"/>
    </location>
</feature>